<evidence type="ECO:0000256" key="2">
    <source>
        <dbReference type="ARBA" id="ARBA00022679"/>
    </source>
</evidence>
<dbReference type="GO" id="GO:0019878">
    <property type="term" value="P:lysine biosynthetic process via aminoadipic acid"/>
    <property type="evidence" value="ECO:0007669"/>
    <property type="project" value="TreeGrafter"/>
</dbReference>
<dbReference type="InterPro" id="IPR050559">
    <property type="entry name" value="P-Pant_transferase_sf"/>
</dbReference>
<keyword evidence="2 4" id="KW-0808">Transferase</keyword>
<organism evidence="4 5">
    <name type="scientific">Streptomyces xanthophaeus</name>
    <dbReference type="NCBI Taxonomy" id="67385"/>
    <lineage>
        <taxon>Bacteria</taxon>
        <taxon>Bacillati</taxon>
        <taxon>Actinomycetota</taxon>
        <taxon>Actinomycetes</taxon>
        <taxon>Kitasatosporales</taxon>
        <taxon>Streptomycetaceae</taxon>
        <taxon>Streptomyces</taxon>
    </lineage>
</organism>
<dbReference type="AlphaFoldDB" id="A0A919GU15"/>
<comment type="caution">
    <text evidence="4">The sequence shown here is derived from an EMBL/GenBank/DDBJ whole genome shotgun (WGS) entry which is preliminary data.</text>
</comment>
<dbReference type="OrthoDB" id="190168at2"/>
<evidence type="ECO:0000259" key="3">
    <source>
        <dbReference type="Pfam" id="PF01648"/>
    </source>
</evidence>
<dbReference type="EMBL" id="BNEE01000004">
    <property type="protein sequence ID" value="GHI84195.1"/>
    <property type="molecule type" value="Genomic_DNA"/>
</dbReference>
<sequence length="241" mass="25084">MKRSPAAGGLLAPALPRPYRPGAVPGRWRDGGPQLWLVDSRGPAAPAAGSEAVLDPSERARADAYRLEAHRRIYVATHVALRLLLGSYLEQDPAALRLVRERCPGCGGPHGRPAAAGSPVHFSVSHSAGVALLAFAGTPVGVDLEKPPTQEALGHLAPSLHVRERAELDALAPEERPTAFAACWTRKEAYLKGTGLGLARGLHLDYVGVGAGAASPPGWTLTGVTAPPGFAAACAVRHRTP</sequence>
<dbReference type="RefSeq" id="WP_078904408.1">
    <property type="nucleotide sequence ID" value="NZ_BNEE01000004.1"/>
</dbReference>
<reference evidence="4" key="1">
    <citation type="submission" date="2020-09" db="EMBL/GenBank/DDBJ databases">
        <title>Whole genome shotgun sequence of Streptomyces xanthophaeus NBRC 12829.</title>
        <authorList>
            <person name="Komaki H."/>
            <person name="Tamura T."/>
        </authorList>
    </citation>
    <scope>NUCLEOTIDE SEQUENCE</scope>
    <source>
        <strain evidence="4">NBRC 12829</strain>
    </source>
</reference>
<dbReference type="Gene3D" id="3.90.470.20">
    <property type="entry name" value="4'-phosphopantetheinyl transferase domain"/>
    <property type="match status" value="1"/>
</dbReference>
<evidence type="ECO:0000313" key="5">
    <source>
        <dbReference type="Proteomes" id="UP000600026"/>
    </source>
</evidence>
<dbReference type="Pfam" id="PF01648">
    <property type="entry name" value="ACPS"/>
    <property type="match status" value="1"/>
</dbReference>
<dbReference type="InterPro" id="IPR037143">
    <property type="entry name" value="4-PPantetheinyl_Trfase_dom_sf"/>
</dbReference>
<dbReference type="SUPFAM" id="SSF56214">
    <property type="entry name" value="4'-phosphopantetheinyl transferase"/>
    <property type="match status" value="2"/>
</dbReference>
<dbReference type="PANTHER" id="PTHR12215:SF10">
    <property type="entry name" value="L-AMINOADIPATE-SEMIALDEHYDE DEHYDROGENASE-PHOSPHOPANTETHEINYL TRANSFERASE"/>
    <property type="match status" value="1"/>
</dbReference>
<keyword evidence="5" id="KW-1185">Reference proteome</keyword>
<feature type="domain" description="4'-phosphopantetheinyl transferase" evidence="3">
    <location>
        <begin position="139"/>
        <end position="203"/>
    </location>
</feature>
<dbReference type="GO" id="GO:0000287">
    <property type="term" value="F:magnesium ion binding"/>
    <property type="evidence" value="ECO:0007669"/>
    <property type="project" value="InterPro"/>
</dbReference>
<evidence type="ECO:0000256" key="1">
    <source>
        <dbReference type="ARBA" id="ARBA00010990"/>
    </source>
</evidence>
<dbReference type="PANTHER" id="PTHR12215">
    <property type="entry name" value="PHOSPHOPANTETHEINE TRANSFERASE"/>
    <property type="match status" value="1"/>
</dbReference>
<dbReference type="GO" id="GO:0008897">
    <property type="term" value="F:holo-[acyl-carrier-protein] synthase activity"/>
    <property type="evidence" value="ECO:0007669"/>
    <property type="project" value="InterPro"/>
</dbReference>
<protein>
    <submittedName>
        <fullName evidence="4">4'-phosphopantetheinyl transferase</fullName>
    </submittedName>
</protein>
<comment type="similarity">
    <text evidence="1">Belongs to the P-Pant transferase superfamily. Gsp/Sfp/HetI/AcpT family.</text>
</comment>
<dbReference type="GO" id="GO:0005829">
    <property type="term" value="C:cytosol"/>
    <property type="evidence" value="ECO:0007669"/>
    <property type="project" value="TreeGrafter"/>
</dbReference>
<proteinExistence type="inferred from homology"/>
<dbReference type="InterPro" id="IPR008278">
    <property type="entry name" value="4-PPantetheinyl_Trfase_dom"/>
</dbReference>
<name>A0A919GU15_9ACTN</name>
<dbReference type="Proteomes" id="UP000600026">
    <property type="component" value="Unassembled WGS sequence"/>
</dbReference>
<evidence type="ECO:0000313" key="4">
    <source>
        <dbReference type="EMBL" id="GHI84195.1"/>
    </source>
</evidence>
<accession>A0A919GU15</accession>
<gene>
    <name evidence="4" type="ORF">Sxan_15590</name>
</gene>